<dbReference type="PROSITE" id="PS51257">
    <property type="entry name" value="PROKAR_LIPOPROTEIN"/>
    <property type="match status" value="1"/>
</dbReference>
<dbReference type="RefSeq" id="WP_160821299.1">
    <property type="nucleotide sequence ID" value="NZ_JBHSXS010000032.1"/>
</dbReference>
<dbReference type="EMBL" id="JBHSXS010000032">
    <property type="protein sequence ID" value="MFC6884940.1"/>
    <property type="molecule type" value="Genomic_DNA"/>
</dbReference>
<name>A0ABW2CVG7_9ACTN</name>
<organism evidence="2 3">
    <name type="scientific">Actinomadura yumaensis</name>
    <dbReference type="NCBI Taxonomy" id="111807"/>
    <lineage>
        <taxon>Bacteria</taxon>
        <taxon>Bacillati</taxon>
        <taxon>Actinomycetota</taxon>
        <taxon>Actinomycetes</taxon>
        <taxon>Streptosporangiales</taxon>
        <taxon>Thermomonosporaceae</taxon>
        <taxon>Actinomadura</taxon>
    </lineage>
</organism>
<feature type="compositionally biased region" description="Low complexity" evidence="1">
    <location>
        <begin position="28"/>
        <end position="42"/>
    </location>
</feature>
<evidence type="ECO:0000256" key="1">
    <source>
        <dbReference type="SAM" id="MobiDB-lite"/>
    </source>
</evidence>
<gene>
    <name evidence="2" type="ORF">ACFQKB_34630</name>
</gene>
<evidence type="ECO:0000313" key="3">
    <source>
        <dbReference type="Proteomes" id="UP001596380"/>
    </source>
</evidence>
<accession>A0ABW2CVG7</accession>
<protein>
    <recommendedName>
        <fullName evidence="4">Lipoprotein</fullName>
    </recommendedName>
</protein>
<proteinExistence type="predicted"/>
<evidence type="ECO:0000313" key="2">
    <source>
        <dbReference type="EMBL" id="MFC6884940.1"/>
    </source>
</evidence>
<sequence length="188" mass="19214">MRYAVAVVAGATMIGLAGCGTSGDDPKSGGVPASPGASSEPAASPPAPRGSSPSGRLTAAQVLAALKRGGVPLRVTAVYNARTDPNHKLGKPGQYTSKAACADRRVPLAKVHDKSKGSVEYGCGVEVYPTNAGARARSAFIKQSIAAVGILVPEYHLIRGGILLRVTKLLPAKQAATYKPPFTTLPTQ</sequence>
<dbReference type="Proteomes" id="UP001596380">
    <property type="component" value="Unassembled WGS sequence"/>
</dbReference>
<reference evidence="3" key="1">
    <citation type="journal article" date="2019" name="Int. J. Syst. Evol. Microbiol.">
        <title>The Global Catalogue of Microorganisms (GCM) 10K type strain sequencing project: providing services to taxonomists for standard genome sequencing and annotation.</title>
        <authorList>
            <consortium name="The Broad Institute Genomics Platform"/>
            <consortium name="The Broad Institute Genome Sequencing Center for Infectious Disease"/>
            <person name="Wu L."/>
            <person name="Ma J."/>
        </authorList>
    </citation>
    <scope>NUCLEOTIDE SEQUENCE [LARGE SCALE GENOMIC DNA]</scope>
    <source>
        <strain evidence="3">JCM 3369</strain>
    </source>
</reference>
<keyword evidence="3" id="KW-1185">Reference proteome</keyword>
<comment type="caution">
    <text evidence="2">The sequence shown here is derived from an EMBL/GenBank/DDBJ whole genome shotgun (WGS) entry which is preliminary data.</text>
</comment>
<feature type="region of interest" description="Disordered" evidence="1">
    <location>
        <begin position="23"/>
        <end position="55"/>
    </location>
</feature>
<evidence type="ECO:0008006" key="4">
    <source>
        <dbReference type="Google" id="ProtNLM"/>
    </source>
</evidence>